<dbReference type="GO" id="GO:0043041">
    <property type="term" value="P:amino acid activation for nonribosomal peptide biosynthetic process"/>
    <property type="evidence" value="ECO:0007669"/>
    <property type="project" value="TreeGrafter"/>
</dbReference>
<sequence length="191" mass="21383">MVFGGEPLPEKFVKDLRALSDDITIYNIYGPSEITVLSNVQNLDNEKEITVGPPILNTQMYILDSDMKQVPIGVIGEIYIAGIQVGEGYIGKKELTEQRFLNNPFGPGKIYKSGDIGRWTFDGKIQCLGRIDNQIKLRGLRIELSEIEDEIAKMPGVSSCVVNKITLDNKECLCAYYVCDTDLTEQQIKEN</sequence>
<dbReference type="InterPro" id="IPR045851">
    <property type="entry name" value="AMP-bd_C_sf"/>
</dbReference>
<proteinExistence type="predicted"/>
<comment type="caution">
    <text evidence="2">The sequence shown here is derived from an EMBL/GenBank/DDBJ whole genome shotgun (WGS) entry which is preliminary data.</text>
</comment>
<dbReference type="Gene3D" id="3.40.50.12780">
    <property type="entry name" value="N-terminal domain of ligase-like"/>
    <property type="match status" value="1"/>
</dbReference>
<feature type="domain" description="AMP-dependent synthetase/ligase" evidence="1">
    <location>
        <begin position="1"/>
        <end position="89"/>
    </location>
</feature>
<evidence type="ECO:0000259" key="1">
    <source>
        <dbReference type="Pfam" id="PF00501"/>
    </source>
</evidence>
<gene>
    <name evidence="2" type="ORF">OBE_02994</name>
</gene>
<dbReference type="PANTHER" id="PTHR45527:SF1">
    <property type="entry name" value="FATTY ACID SYNTHASE"/>
    <property type="match status" value="1"/>
</dbReference>
<dbReference type="PANTHER" id="PTHR45527">
    <property type="entry name" value="NONRIBOSOMAL PEPTIDE SYNTHETASE"/>
    <property type="match status" value="1"/>
</dbReference>
<accession>K1TR46</accession>
<dbReference type="GO" id="GO:0044550">
    <property type="term" value="P:secondary metabolite biosynthetic process"/>
    <property type="evidence" value="ECO:0007669"/>
    <property type="project" value="TreeGrafter"/>
</dbReference>
<dbReference type="Gene3D" id="3.30.300.30">
    <property type="match status" value="1"/>
</dbReference>
<reference evidence="2" key="1">
    <citation type="journal article" date="2013" name="Environ. Microbiol.">
        <title>Microbiota from the distal guts of lean and obese adolescents exhibit partial functional redundancy besides clear differences in community structure.</title>
        <authorList>
            <person name="Ferrer M."/>
            <person name="Ruiz A."/>
            <person name="Lanza F."/>
            <person name="Haange S.B."/>
            <person name="Oberbach A."/>
            <person name="Till H."/>
            <person name="Bargiela R."/>
            <person name="Campoy C."/>
            <person name="Segura M.T."/>
            <person name="Richter M."/>
            <person name="von Bergen M."/>
            <person name="Seifert J."/>
            <person name="Suarez A."/>
        </authorList>
    </citation>
    <scope>NUCLEOTIDE SEQUENCE</scope>
</reference>
<dbReference type="GO" id="GO:0031177">
    <property type="term" value="F:phosphopantetheine binding"/>
    <property type="evidence" value="ECO:0007669"/>
    <property type="project" value="TreeGrafter"/>
</dbReference>
<dbReference type="AlphaFoldDB" id="K1TR46"/>
<dbReference type="Pfam" id="PF00501">
    <property type="entry name" value="AMP-binding"/>
    <property type="match status" value="1"/>
</dbReference>
<organism evidence="2">
    <name type="scientific">human gut metagenome</name>
    <dbReference type="NCBI Taxonomy" id="408170"/>
    <lineage>
        <taxon>unclassified sequences</taxon>
        <taxon>metagenomes</taxon>
        <taxon>organismal metagenomes</taxon>
    </lineage>
</organism>
<dbReference type="GO" id="GO:0005737">
    <property type="term" value="C:cytoplasm"/>
    <property type="evidence" value="ECO:0007669"/>
    <property type="project" value="TreeGrafter"/>
</dbReference>
<dbReference type="EMBL" id="AJWZ01001978">
    <property type="protein sequence ID" value="EKC72228.1"/>
    <property type="molecule type" value="Genomic_DNA"/>
</dbReference>
<dbReference type="SUPFAM" id="SSF56801">
    <property type="entry name" value="Acetyl-CoA synthetase-like"/>
    <property type="match status" value="1"/>
</dbReference>
<feature type="non-terminal residue" evidence="2">
    <location>
        <position position="191"/>
    </location>
</feature>
<dbReference type="InterPro" id="IPR000873">
    <property type="entry name" value="AMP-dep_synth/lig_dom"/>
</dbReference>
<protein>
    <submittedName>
        <fullName evidence="2">Microcystin synthetase</fullName>
    </submittedName>
</protein>
<dbReference type="InterPro" id="IPR042099">
    <property type="entry name" value="ANL_N_sf"/>
</dbReference>
<name>K1TR46_9ZZZZ</name>
<evidence type="ECO:0000313" key="2">
    <source>
        <dbReference type="EMBL" id="EKC72228.1"/>
    </source>
</evidence>